<evidence type="ECO:0000259" key="7">
    <source>
        <dbReference type="PROSITE" id="PS51783"/>
    </source>
</evidence>
<dbReference type="SUPFAM" id="SSF50729">
    <property type="entry name" value="PH domain-like"/>
    <property type="match status" value="1"/>
</dbReference>
<accession>G8YIF5</accession>
<dbReference type="EMBL" id="FO082052">
    <property type="protein sequence ID" value="CCE80865.1"/>
    <property type="molecule type" value="Genomic_DNA"/>
</dbReference>
<dbReference type="eggNOG" id="KOG1786">
    <property type="taxonomic scope" value="Eukaryota"/>
</dbReference>
<comment type="function">
    <text evidence="3">May be involved in protein sorting and cell wall formation.</text>
</comment>
<evidence type="ECO:0000256" key="4">
    <source>
        <dbReference type="ARBA" id="ARBA00073334"/>
    </source>
</evidence>
<dbReference type="InterPro" id="IPR001680">
    <property type="entry name" value="WD40_rpt"/>
</dbReference>
<dbReference type="InterPro" id="IPR036322">
    <property type="entry name" value="WD40_repeat_dom_sf"/>
</dbReference>
<dbReference type="InterPro" id="IPR011993">
    <property type="entry name" value="PH-like_dom_sf"/>
</dbReference>
<protein>
    <recommendedName>
        <fullName evidence="4">Beige protein homolog 1</fullName>
    </recommendedName>
</protein>
<dbReference type="Pfam" id="PF02138">
    <property type="entry name" value="Beach"/>
    <property type="match status" value="1"/>
</dbReference>
<dbReference type="PANTHER" id="PTHR13743:SF123">
    <property type="entry name" value="PROTEIN FAN"/>
    <property type="match status" value="1"/>
</dbReference>
<dbReference type="OrthoDB" id="26681at2759"/>
<sequence>MTSSAGEAEERLDNVLGGPERSLIDYLCDKVLRNFRINKSALYNWQIELSDISQDSASLTSIIESDILIGVPSIADYYTPDKEEVQQFLDRLDKLGDLYSVLRAILFELFIYASTVLYKFKLSLFRSGIPRVCLDKFLSLLQINSDVENDSLLIIGQYARLIVEFSEFGLSIKDVRKLVLPLFQDSLPVPKKSFIVDIMLDITTSYPTHFKSLVFSDFRHTAIPLPLTGDLASSKCFTISTSIKINRNQLEKENATSNTELDLFILTSSTCQDSCALKIKLINYTQIAATLEDESNRNSKRYIFNQHLNDMYQLEQNYSQITLTFDSYAHLNLFINGEYSESLACFDMLKVMDSWSKIYIGSNQGQSANEGDELLLRSLLIYNVALPVEWVSFIYNTSLEQEWDSGSIRTEMIYDSLNQMSYRNFFDLHIKTRELKDNKRKFNTFRNHEFGESGRNSSKSKYLFDISHSKKNKVFVASMLGSFNLSSENVIFDLGNTFMFTESANIAKVCFHEPVPFHDALYAIGGVQIILYLLENLAYRSETKQTQKDTLLHKIMSLLLTILNNNWRLNKEFENSSGYGLLSILLNKYQLNSKRKIEDASEQTITEYNSQNCLLELILSHIGINSLNPYESVILNTAAYNFLISNFELFIEGCNLSLLFGHIRSVTIESKFSAANSLELIRLRTLKKIIQFLKTPSSIAVVNNDSFYDSIYSAVNCLIRIDPSVESIRTISFFIIYLLYHNTSRASHQLGYNVLRSITEVLCYNTSMKTLKKFSRSINLHWILLILGFKSEVFEKSGEVVKCGIRFLTQLLLSLGPQTIKRFFHSNSGRDILTMALKDRWREDKISNLLLLSAFGVEISKKNYHEAPLVEMLQKNPRIMKMKSLEMPDMVLILGNISISSISTVRSIYEKPLGQSPRKSKNEEEDMVIAFDALHLANELIGFVDYGFQNSIALSSFFTSCEWLEVIIEYMSHLRIITTCEIPHLGHGFKNAHKSLVEVISNIFASKLMNSGQFFSMFDSLSDLTKKIVLESIFPQLFKHSYEFMNSSNVIFVEKGFSNTVVHILNCYCDDFLAQKYKIDSGNINMFVDSSSLIIEDFEQKKSIIVANHNLRRLKKNLGTVIVTKIISDLEKFKDLGSKSAQSTPDSKRISRSIEKQSELSSTLDSILKWLLYRQMIFFQIEVLDNTKLANVISLIVGAYFVSESQSNVDEHLFNCLRNCYMMRQDHFKEILCGILDPEYSEAEGVLSDFFEQIITKNDYDARKHLFRFPIIKSTFTKSFARLIGQFTETSSLYIEDMLQVLLDNGGILGLSDNIHVSNSKKDCDRLKNSINKSELVKYNIALQDKQENNQYFVSNYNYLKIEVTRLLRANSLSNYHFSSYVLDYIQNYDCMRKRMIIENQLPESEKLSYEMDIPMKQVEDFGDFTVLDDYDLNNDRLDNMYISNEGGLLDSPEDNYELVEGLNEELPNQNTTHEDKNRKVIRSLFLGDQILFIWNVSQINGLVPIESIMILGTNHLYLIENYFHCQDGNVIDAEDAPFEQRDPYLQLINFQTKDNSKLDMAKPHRVKSWGISKLSSVSKRQFLLRDIAIEMFFSDGASILITSLSPKERDHIYQKLSTRVTGLGLDNDLIKALQLSSNLSSNYNLNHGTAYFTSKIASAFSNTSSLFNITKKWKSGLMSNFYYLMCINMLSGRTFNDLTQYPVFPWVIADYTSAKLDLTNPKTFRDLSKPMGGQTEHRALQFKERYEALDSLDDSNTPPFHYGTHYSSAMIVTSYLIRLKPYVQSYLLLQGGKFDHANRLFNSIEKSWNSASRDHTTDVRELIPEFFYLPEFLVNSGHFEFGMTQDGKKLNDVILPPWAKNDPKIFIHKNREALESPYVSANLHSWIELIFGHKQSGPEAVNALNVFHHSSYNGAINLDSIHDEVERRAITGMINNFGQTPTKIFQKPHPPKSVLNVASNYLNFFEKKKYPKLIFEAKSKFPVRKLELSKKNKKWVGRPELVSFENELSIQRMNKSGSSNGLLVNNCAFFNLHSTKITKILQIGQNYFMTASCDGIINAWRCDVDPRINLQFQCVLRGHFSEIIDLSYSRSFRTAVSSDVEGRIILWDLTRFKFIREIFVSPGTPKRITQAKISDDTGNIGVMHNEKDTFYLSLFTINGELILTEDLGKDTISAFCFGCVAKCLLEDESSQAVDSHVHWSNEIIVLSNSSKHCVSIFELVSDNENNWILQLIKEIPLDPSIASEITCLHLQKQSNLDPIDKLVRGNLDLILGDSEGKVYRW</sequence>
<organism evidence="8 10">
    <name type="scientific">Pichia sorbitophila (strain ATCC MYA-4447 / BCRC 22081 / CBS 7064 / NBRC 10061 / NRRL Y-12695)</name>
    <name type="common">Hybrid yeast</name>
    <dbReference type="NCBI Taxonomy" id="559304"/>
    <lineage>
        <taxon>Eukaryota</taxon>
        <taxon>Fungi</taxon>
        <taxon>Dikarya</taxon>
        <taxon>Ascomycota</taxon>
        <taxon>Saccharomycotina</taxon>
        <taxon>Pichiomycetes</taxon>
        <taxon>Debaryomycetaceae</taxon>
        <taxon>Millerozyma</taxon>
    </lineage>
</organism>
<name>G8YIF5_PICSO</name>
<evidence type="ECO:0000256" key="3">
    <source>
        <dbReference type="ARBA" id="ARBA00054699"/>
    </source>
</evidence>
<dbReference type="InterPro" id="IPR015943">
    <property type="entry name" value="WD40/YVTN_repeat-like_dom_sf"/>
</dbReference>
<reference evidence="10" key="2">
    <citation type="journal article" date="2012" name="G3 (Bethesda)">
        <title>Pichia sorbitophila, an interspecies yeast hybrid reveals early steps of genome resolution following polyploidization.</title>
        <authorList>
            <person name="Leh Louis V."/>
            <person name="Despons L."/>
            <person name="Friedrich A."/>
            <person name="Martin T."/>
            <person name="Durrens P."/>
            <person name="Casaregola S."/>
            <person name="Neuveglise C."/>
            <person name="Fairhead C."/>
            <person name="Marck C."/>
            <person name="Cruz J.A."/>
            <person name="Straub M.L."/>
            <person name="Kugler V."/>
            <person name="Sacerdot C."/>
            <person name="Uzunov Z."/>
            <person name="Thierry A."/>
            <person name="Weiss S."/>
            <person name="Bleykasten C."/>
            <person name="De Montigny J."/>
            <person name="Jacques N."/>
            <person name="Jung P."/>
            <person name="Lemaire M."/>
            <person name="Mallet S."/>
            <person name="Morel G."/>
            <person name="Richard G.F."/>
            <person name="Sarkar A."/>
            <person name="Savel G."/>
            <person name="Schacherer J."/>
            <person name="Seret M.L."/>
            <person name="Talla E."/>
            <person name="Samson G."/>
            <person name="Jubin C."/>
            <person name="Poulain J."/>
            <person name="Vacherie B."/>
            <person name="Barbe V."/>
            <person name="Pelletier E."/>
            <person name="Sherman D.J."/>
            <person name="Westhof E."/>
            <person name="Weissenbach J."/>
            <person name="Baret P.V."/>
            <person name="Wincker P."/>
            <person name="Gaillardin C."/>
            <person name="Dujon B."/>
            <person name="Souciet J.L."/>
        </authorList>
    </citation>
    <scope>NUCLEOTIDE SEQUENCE [LARGE SCALE GENOMIC DNA]</scope>
    <source>
        <strain evidence="10">ATCC MYA-4447 / BCRC 22081 / CBS 7064 / NBRC 10061 / NRRL Y-12695</strain>
    </source>
</reference>
<dbReference type="SMART" id="SM00320">
    <property type="entry name" value="WD40"/>
    <property type="match status" value="2"/>
</dbReference>
<dbReference type="CDD" id="cd01201">
    <property type="entry name" value="PH_BEACH"/>
    <property type="match status" value="1"/>
</dbReference>
<dbReference type="Proteomes" id="UP000005222">
    <property type="component" value="Chromosome H"/>
</dbReference>
<dbReference type="Pfam" id="PF14844">
    <property type="entry name" value="PH_BEACH"/>
    <property type="match status" value="1"/>
</dbReference>
<dbReference type="HOGENOM" id="CLU_000175_3_0_1"/>
<dbReference type="InterPro" id="IPR013320">
    <property type="entry name" value="ConA-like_dom_sf"/>
</dbReference>
<dbReference type="SUPFAM" id="SSF49899">
    <property type="entry name" value="Concanavalin A-like lectins/glucanases"/>
    <property type="match status" value="1"/>
</dbReference>
<dbReference type="SMART" id="SM01026">
    <property type="entry name" value="Beach"/>
    <property type="match status" value="1"/>
</dbReference>
<dbReference type="InterPro" id="IPR023362">
    <property type="entry name" value="PH-BEACH_dom"/>
</dbReference>
<dbReference type="Proteomes" id="UP000005222">
    <property type="component" value="Chromosome G"/>
</dbReference>
<dbReference type="STRING" id="559304.G8YIF5"/>
<proteinExistence type="predicted"/>
<evidence type="ECO:0000259" key="6">
    <source>
        <dbReference type="PROSITE" id="PS50197"/>
    </source>
</evidence>
<dbReference type="EMBL" id="FO082053">
    <property type="protein sequence ID" value="CCE80100.1"/>
    <property type="molecule type" value="Genomic_DNA"/>
</dbReference>
<dbReference type="PROSITE" id="PS50082">
    <property type="entry name" value="WD_REPEATS_2"/>
    <property type="match status" value="1"/>
</dbReference>
<feature type="domain" description="BEACH" evidence="6">
    <location>
        <begin position="1659"/>
        <end position="1953"/>
    </location>
</feature>
<evidence type="ECO:0000256" key="5">
    <source>
        <dbReference type="PROSITE-ProRule" id="PRU00221"/>
    </source>
</evidence>
<dbReference type="InterPro" id="IPR000409">
    <property type="entry name" value="BEACH_dom"/>
</dbReference>
<feature type="repeat" description="WD" evidence="5">
    <location>
        <begin position="2077"/>
        <end position="2118"/>
    </location>
</feature>
<dbReference type="CDD" id="cd06071">
    <property type="entry name" value="Beach"/>
    <property type="match status" value="1"/>
</dbReference>
<dbReference type="Gene3D" id="2.60.120.200">
    <property type="match status" value="1"/>
</dbReference>
<dbReference type="FunCoup" id="G8YIF5">
    <property type="interactions" value="18"/>
</dbReference>
<dbReference type="Gene3D" id="1.10.1540.10">
    <property type="entry name" value="BEACH domain"/>
    <property type="match status" value="1"/>
</dbReference>
<evidence type="ECO:0000256" key="2">
    <source>
        <dbReference type="ARBA" id="ARBA00022737"/>
    </source>
</evidence>
<keyword evidence="10" id="KW-1185">Reference proteome</keyword>
<dbReference type="SUPFAM" id="SSF50978">
    <property type="entry name" value="WD40 repeat-like"/>
    <property type="match status" value="1"/>
</dbReference>
<dbReference type="PROSITE" id="PS50197">
    <property type="entry name" value="BEACH"/>
    <property type="match status" value="1"/>
</dbReference>
<evidence type="ECO:0000313" key="8">
    <source>
        <dbReference type="EMBL" id="CCE80100.1"/>
    </source>
</evidence>
<dbReference type="Gene3D" id="2.130.10.10">
    <property type="entry name" value="YVTN repeat-like/Quinoprotein amine dehydrogenase"/>
    <property type="match status" value="1"/>
</dbReference>
<dbReference type="InterPro" id="IPR050865">
    <property type="entry name" value="BEACH_Domain"/>
</dbReference>
<dbReference type="Gene3D" id="2.30.29.30">
    <property type="entry name" value="Pleckstrin-homology domain (PH domain)/Phosphotyrosine-binding domain (PTB)"/>
    <property type="match status" value="1"/>
</dbReference>
<evidence type="ECO:0000313" key="10">
    <source>
        <dbReference type="Proteomes" id="UP000005222"/>
    </source>
</evidence>
<dbReference type="PROSITE" id="PS51783">
    <property type="entry name" value="PH_BEACH"/>
    <property type="match status" value="1"/>
</dbReference>
<dbReference type="InParanoid" id="G8YIF5"/>
<feature type="domain" description="BEACH-type PH" evidence="7">
    <location>
        <begin position="1486"/>
        <end position="1618"/>
    </location>
</feature>
<reference evidence="8" key="1">
    <citation type="submission" date="2011-10" db="EMBL/GenBank/DDBJ databases">
        <authorList>
            <person name="Genoscope - CEA"/>
        </authorList>
    </citation>
    <scope>NUCLEOTIDE SEQUENCE</scope>
</reference>
<dbReference type="SUPFAM" id="SSF81837">
    <property type="entry name" value="BEACH domain"/>
    <property type="match status" value="1"/>
</dbReference>
<evidence type="ECO:0000313" key="9">
    <source>
        <dbReference type="EMBL" id="CCE80865.1"/>
    </source>
</evidence>
<keyword evidence="2" id="KW-0677">Repeat</keyword>
<gene>
    <name evidence="8" type="primary">Piso0_003198</name>
    <name evidence="8" type="ORF">GNLVRS01_PISO0G07046g</name>
    <name evidence="9" type="ORF">GNLVRS01_PISO0H07047g</name>
</gene>
<keyword evidence="1 5" id="KW-0853">WD repeat</keyword>
<evidence type="ECO:0000256" key="1">
    <source>
        <dbReference type="ARBA" id="ARBA00022574"/>
    </source>
</evidence>
<dbReference type="PANTHER" id="PTHR13743">
    <property type="entry name" value="BEIGE/BEACH-RELATED"/>
    <property type="match status" value="1"/>
</dbReference>
<dbReference type="FunFam" id="1.10.1540.10:FF:000001">
    <property type="entry name" value="neurobeachin isoform X1"/>
    <property type="match status" value="1"/>
</dbReference>
<dbReference type="InterPro" id="IPR036372">
    <property type="entry name" value="BEACH_dom_sf"/>
</dbReference>